<keyword evidence="2" id="KW-0732">Signal</keyword>
<keyword evidence="1" id="KW-0812">Transmembrane</keyword>
<sequence length="429" mass="49125">MNKILKYFYFLCFCFLFLPAMKCNAETVMEVKTSVDYYRSSINLRTHIDTILSIPNNLGRLALYRHSDDRVTLVYYDGEYRDYVGDFYAYQTDNGSVSTDGIIHMTWSNFGSSEYEEYVGTVNAPLPIFTDFDKLKSYVNGSVSLVDLVGDFTVEGDYEFVNGEIVGMKKEYNPDLGYPRDMELVRNLLKGEEAGGILTWQDDTLVTEEYGIEVYCDCDIRYRDYIWKDWVVWDSTYEQIYNDVGYVPNDGVLFSSSDFKNLFDYRTANSFLGFSKGIPTYMTWDLHTKARYYVYDMVTGVYEYGDWIHCLLKDAGGGKTESTSWCENGTVSVDDDTTDKQVADYDKDKVLDEDYGIFEPIVRPFINLLDGIKNGLNSVSRFVNENLNPLSKMSNVINQSFGFMPEWVLTFIGSAVVIAIFGALIRKGG</sequence>
<keyword evidence="4" id="KW-1185">Reference proteome</keyword>
<evidence type="ECO:0000313" key="3">
    <source>
        <dbReference type="EMBL" id="SFR97144.1"/>
    </source>
</evidence>
<name>A0A1I6L109_9FIRM</name>
<feature type="transmembrane region" description="Helical" evidence="1">
    <location>
        <begin position="407"/>
        <end position="425"/>
    </location>
</feature>
<dbReference type="AlphaFoldDB" id="A0A1I6L109"/>
<feature type="chain" id="PRO_5011488065" evidence="2">
    <location>
        <begin position="26"/>
        <end position="429"/>
    </location>
</feature>
<proteinExistence type="predicted"/>
<dbReference type="EMBL" id="FOYZ01000012">
    <property type="protein sequence ID" value="SFR97144.1"/>
    <property type="molecule type" value="Genomic_DNA"/>
</dbReference>
<dbReference type="Proteomes" id="UP000199659">
    <property type="component" value="Unassembled WGS sequence"/>
</dbReference>
<protein>
    <submittedName>
        <fullName evidence="3">Uncharacterized protein</fullName>
    </submittedName>
</protein>
<evidence type="ECO:0000313" key="4">
    <source>
        <dbReference type="Proteomes" id="UP000199659"/>
    </source>
</evidence>
<dbReference type="STRING" id="37658.SAMN05661086_02973"/>
<gene>
    <name evidence="3" type="ORF">SAMN05661086_02973</name>
</gene>
<reference evidence="3 4" key="1">
    <citation type="submission" date="2016-10" db="EMBL/GenBank/DDBJ databases">
        <authorList>
            <person name="de Groot N.N."/>
        </authorList>
    </citation>
    <scope>NUCLEOTIDE SEQUENCE [LARGE SCALE GENOMIC DNA]</scope>
    <source>
        <strain evidence="3 4">743A</strain>
    </source>
</reference>
<accession>A0A1I6L109</accession>
<keyword evidence="1" id="KW-1133">Transmembrane helix</keyword>
<feature type="signal peptide" evidence="2">
    <location>
        <begin position="1"/>
        <end position="25"/>
    </location>
</feature>
<keyword evidence="1" id="KW-0472">Membrane</keyword>
<evidence type="ECO:0000256" key="2">
    <source>
        <dbReference type="SAM" id="SignalP"/>
    </source>
</evidence>
<organism evidence="3 4">
    <name type="scientific">Anaeromicropila populeti</name>
    <dbReference type="NCBI Taxonomy" id="37658"/>
    <lineage>
        <taxon>Bacteria</taxon>
        <taxon>Bacillati</taxon>
        <taxon>Bacillota</taxon>
        <taxon>Clostridia</taxon>
        <taxon>Lachnospirales</taxon>
        <taxon>Lachnospiraceae</taxon>
        <taxon>Anaeromicropila</taxon>
    </lineage>
</organism>
<evidence type="ECO:0000256" key="1">
    <source>
        <dbReference type="SAM" id="Phobius"/>
    </source>
</evidence>